<name>A0AAD5SWR2_9FUNG</name>
<dbReference type="SUPFAM" id="SSF56801">
    <property type="entry name" value="Acetyl-CoA synthetase-like"/>
    <property type="match status" value="1"/>
</dbReference>
<comment type="caution">
    <text evidence="4">The sequence shown here is derived from an EMBL/GenBank/DDBJ whole genome shotgun (WGS) entry which is preliminary data.</text>
</comment>
<feature type="domain" description="AMP-dependent synthetase/ligase" evidence="2">
    <location>
        <begin position="61"/>
        <end position="425"/>
    </location>
</feature>
<dbReference type="InterPro" id="IPR042099">
    <property type="entry name" value="ANL_N_sf"/>
</dbReference>
<evidence type="ECO:0000259" key="2">
    <source>
        <dbReference type="Pfam" id="PF00501"/>
    </source>
</evidence>
<organism evidence="4 5">
    <name type="scientific">Physocladia obscura</name>
    <dbReference type="NCBI Taxonomy" id="109957"/>
    <lineage>
        <taxon>Eukaryota</taxon>
        <taxon>Fungi</taxon>
        <taxon>Fungi incertae sedis</taxon>
        <taxon>Chytridiomycota</taxon>
        <taxon>Chytridiomycota incertae sedis</taxon>
        <taxon>Chytridiomycetes</taxon>
        <taxon>Chytridiales</taxon>
        <taxon>Chytriomycetaceae</taxon>
        <taxon>Physocladia</taxon>
    </lineage>
</organism>
<dbReference type="PANTHER" id="PTHR43201">
    <property type="entry name" value="ACYL-COA SYNTHETASE"/>
    <property type="match status" value="1"/>
</dbReference>
<dbReference type="AlphaFoldDB" id="A0AAD5SWR2"/>
<evidence type="ECO:0000313" key="4">
    <source>
        <dbReference type="EMBL" id="KAJ3107178.1"/>
    </source>
</evidence>
<dbReference type="GO" id="GO:0006631">
    <property type="term" value="P:fatty acid metabolic process"/>
    <property type="evidence" value="ECO:0007669"/>
    <property type="project" value="TreeGrafter"/>
</dbReference>
<dbReference type="GO" id="GO:0031956">
    <property type="term" value="F:medium-chain fatty acid-CoA ligase activity"/>
    <property type="evidence" value="ECO:0007669"/>
    <property type="project" value="TreeGrafter"/>
</dbReference>
<dbReference type="Gene3D" id="3.30.300.30">
    <property type="match status" value="1"/>
</dbReference>
<feature type="non-terminal residue" evidence="4">
    <location>
        <position position="593"/>
    </location>
</feature>
<dbReference type="InterPro" id="IPR000873">
    <property type="entry name" value="AMP-dep_synth/lig_dom"/>
</dbReference>
<dbReference type="Pfam" id="PF00501">
    <property type="entry name" value="AMP-binding"/>
    <property type="match status" value="1"/>
</dbReference>
<evidence type="ECO:0000313" key="5">
    <source>
        <dbReference type="Proteomes" id="UP001211907"/>
    </source>
</evidence>
<dbReference type="InterPro" id="IPR045851">
    <property type="entry name" value="AMP-bd_C_sf"/>
</dbReference>
<evidence type="ECO:0000259" key="3">
    <source>
        <dbReference type="Pfam" id="PF13193"/>
    </source>
</evidence>
<keyword evidence="5" id="KW-1185">Reference proteome</keyword>
<dbReference type="PROSITE" id="PS00455">
    <property type="entry name" value="AMP_BINDING"/>
    <property type="match status" value="1"/>
</dbReference>
<reference evidence="4" key="1">
    <citation type="submission" date="2020-05" db="EMBL/GenBank/DDBJ databases">
        <title>Phylogenomic resolution of chytrid fungi.</title>
        <authorList>
            <person name="Stajich J.E."/>
            <person name="Amses K."/>
            <person name="Simmons R."/>
            <person name="Seto K."/>
            <person name="Myers J."/>
            <person name="Bonds A."/>
            <person name="Quandt C.A."/>
            <person name="Barry K."/>
            <person name="Liu P."/>
            <person name="Grigoriev I."/>
            <person name="Longcore J.E."/>
            <person name="James T.Y."/>
        </authorList>
    </citation>
    <scope>NUCLEOTIDE SEQUENCE</scope>
    <source>
        <strain evidence="4">JEL0513</strain>
    </source>
</reference>
<sequence>MLSLPSCQPKSLSLLSATFSRAFSASHSTLSSSASVIQLPQFSIFAKAAKAAAASTPRALANTTAIVDPDGSNISYGELLRAVRTFADSSSLRDAKPGDRVAFLCPRDSSFVISQWGTWAREAIAVPLCAEHPASELAHVISDSQASRVLFHPLFTTVITATRNDPRVIAQNPIFICVDPVTEYLQATLPQTTTLTTTWTPLDKTQGALIIYTSGTTGRPKGVLTTFANIEAQVASLHTAWRWSAADKILLLLPLHHIHGVINIVTCALAAAATLEFTTAENRTPSRIWARILSPAQDLSLFMAVPTIYARLIAEYNKADFALQLRMRAALKQFRLAVSGSAALPVPLFDAWAKIAPAPLLERYGMTEVGMALGNPYDGLRESGSVGVPFPGVETMVWDDTTGKDVKDVEGASGELYIRGPQIFKELSYSAIIFVFLLVLCKNILTQTNRYWNNPEATQKTFENGWFKTGDIVTVTKPHNTYKILGRASVDIIKSGGFKLSALVIEREILSLETVQDVAVVGVPDEIWGERVGAVVILKNSTALVEDNKEIEQRLKNELKARLAKYEIPTVWVFCDEIPRNAMGKVNKKSLVS</sequence>
<dbReference type="PANTHER" id="PTHR43201:SF8">
    <property type="entry name" value="ACYL-COA SYNTHETASE FAMILY MEMBER 3"/>
    <property type="match status" value="1"/>
</dbReference>
<dbReference type="InterPro" id="IPR025110">
    <property type="entry name" value="AMP-bd_C"/>
</dbReference>
<proteinExistence type="inferred from homology"/>
<dbReference type="EMBL" id="JADGJH010001917">
    <property type="protein sequence ID" value="KAJ3107178.1"/>
    <property type="molecule type" value="Genomic_DNA"/>
</dbReference>
<dbReference type="Proteomes" id="UP001211907">
    <property type="component" value="Unassembled WGS sequence"/>
</dbReference>
<evidence type="ECO:0000256" key="1">
    <source>
        <dbReference type="ARBA" id="ARBA00006432"/>
    </source>
</evidence>
<dbReference type="InterPro" id="IPR020845">
    <property type="entry name" value="AMP-binding_CS"/>
</dbReference>
<dbReference type="Gene3D" id="3.40.50.12780">
    <property type="entry name" value="N-terminal domain of ligase-like"/>
    <property type="match status" value="1"/>
</dbReference>
<comment type="similarity">
    <text evidence="1">Belongs to the ATP-dependent AMP-binding enzyme family.</text>
</comment>
<feature type="domain" description="AMP-binding enzyme C-terminal" evidence="3">
    <location>
        <begin position="505"/>
        <end position="585"/>
    </location>
</feature>
<gene>
    <name evidence="4" type="ORF">HK100_003620</name>
</gene>
<accession>A0AAD5SWR2</accession>
<protein>
    <submittedName>
        <fullName evidence="4">Uncharacterized protein</fullName>
    </submittedName>
</protein>
<dbReference type="Pfam" id="PF13193">
    <property type="entry name" value="AMP-binding_C"/>
    <property type="match status" value="1"/>
</dbReference>